<dbReference type="OrthoDB" id="5873478at2"/>
<accession>A0A1E3WME8</accession>
<gene>
    <name evidence="1" type="ORF">VSF3289_01197</name>
</gene>
<organism evidence="1 2">
    <name type="scientific">Vibrio scophthalmi</name>
    <dbReference type="NCBI Taxonomy" id="45658"/>
    <lineage>
        <taxon>Bacteria</taxon>
        <taxon>Pseudomonadati</taxon>
        <taxon>Pseudomonadota</taxon>
        <taxon>Gammaproteobacteria</taxon>
        <taxon>Vibrionales</taxon>
        <taxon>Vibrionaceae</taxon>
        <taxon>Vibrio</taxon>
    </lineage>
</organism>
<evidence type="ECO:0000313" key="2">
    <source>
        <dbReference type="Proteomes" id="UP000095131"/>
    </source>
</evidence>
<sequence>MTKNHTKSRLSKIDQLPDELKTQLNILLRERTMSQEQIRALINEEIDKQGVSEDSEYIKRNAMSRYAQSFRKGMERYDQAQQMTKQWVQQFGEMPQTDIARALIEIGKSQVFEFQMQAIEENETLDPKTMGQLALAIKRLQEAQTGSVKLEQQIRKQVLEEAADKAETKAKQQGMSADGAKAIRESILGLSS</sequence>
<dbReference type="RefSeq" id="WP_069446366.1">
    <property type="nucleotide sequence ID" value="NZ_MDCJ01000002.1"/>
</dbReference>
<protein>
    <submittedName>
        <fullName evidence="1">Mu-like prophage FluMu protein gp27</fullName>
    </submittedName>
</protein>
<proteinExistence type="predicted"/>
<reference evidence="1 2" key="1">
    <citation type="submission" date="2016-08" db="EMBL/GenBank/DDBJ databases">
        <title>Genome sequencing of Vibrio scophthalmi strain FP3289, an isolated from Paralichthys olivaceus.</title>
        <authorList>
            <person name="Han H.-J."/>
        </authorList>
    </citation>
    <scope>NUCLEOTIDE SEQUENCE [LARGE SCALE GENOMIC DNA]</scope>
    <source>
        <strain evidence="1 2">FP3289</strain>
    </source>
</reference>
<comment type="caution">
    <text evidence="1">The sequence shown here is derived from an EMBL/GenBank/DDBJ whole genome shotgun (WGS) entry which is preliminary data.</text>
</comment>
<dbReference type="AlphaFoldDB" id="A0A1E3WME8"/>
<dbReference type="EMBL" id="MDCJ01000002">
    <property type="protein sequence ID" value="ODS10936.1"/>
    <property type="molecule type" value="Genomic_DNA"/>
</dbReference>
<name>A0A1E3WME8_9VIBR</name>
<dbReference type="InterPro" id="IPR021874">
    <property type="entry name" value="Phage_Mu_Gp27"/>
</dbReference>
<dbReference type="PATRIC" id="fig|45658.8.peg.1191"/>
<evidence type="ECO:0000313" key="1">
    <source>
        <dbReference type="EMBL" id="ODS10936.1"/>
    </source>
</evidence>
<dbReference type="Proteomes" id="UP000095131">
    <property type="component" value="Unassembled WGS sequence"/>
</dbReference>
<dbReference type="Pfam" id="PF11985">
    <property type="entry name" value="Phage_Mu_Gp27"/>
    <property type="match status" value="1"/>
</dbReference>